<dbReference type="InterPro" id="IPR001849">
    <property type="entry name" value="PH_domain"/>
</dbReference>
<reference evidence="3" key="1">
    <citation type="submission" date="2023-06" db="EMBL/GenBank/DDBJ databases">
        <title>Survivors Of The Sea: Transcriptome response of Skeletonema marinoi to long-term dormancy.</title>
        <authorList>
            <person name="Pinder M.I.M."/>
            <person name="Kourtchenko O."/>
            <person name="Robertson E.K."/>
            <person name="Larsson T."/>
            <person name="Maumus F."/>
            <person name="Osuna-Cruz C.M."/>
            <person name="Vancaester E."/>
            <person name="Stenow R."/>
            <person name="Vandepoele K."/>
            <person name="Ploug H."/>
            <person name="Bruchert V."/>
            <person name="Godhe A."/>
            <person name="Topel M."/>
        </authorList>
    </citation>
    <scope>NUCLEOTIDE SEQUENCE</scope>
    <source>
        <strain evidence="3">R05AC</strain>
    </source>
</reference>
<comment type="caution">
    <text evidence="3">The sequence shown here is derived from an EMBL/GenBank/DDBJ whole genome shotgun (WGS) entry which is preliminary data.</text>
</comment>
<evidence type="ECO:0000256" key="1">
    <source>
        <dbReference type="SAM" id="MobiDB-lite"/>
    </source>
</evidence>
<gene>
    <name evidence="3" type="ORF">QTG54_001417</name>
</gene>
<evidence type="ECO:0000313" key="4">
    <source>
        <dbReference type="Proteomes" id="UP001224775"/>
    </source>
</evidence>
<dbReference type="AlphaFoldDB" id="A0AAD8YL00"/>
<evidence type="ECO:0000313" key="3">
    <source>
        <dbReference type="EMBL" id="KAK1747454.1"/>
    </source>
</evidence>
<proteinExistence type="predicted"/>
<dbReference type="PROSITE" id="PS50003">
    <property type="entry name" value="PH_DOMAIN"/>
    <property type="match status" value="1"/>
</dbReference>
<dbReference type="Proteomes" id="UP001224775">
    <property type="component" value="Unassembled WGS sequence"/>
</dbReference>
<name>A0AAD8YL00_9STRA</name>
<sequence>MQMFRSKIGASLGAKSQATEEDYGDNIVSSSSSSPNDDAAAAEYWQVKPPSDDLDNFMWGSTGLPPPAQASPRFNKQWAKKGVEGNSDASAAATPCLGNINEDDGDCTHHNNDKDTTEERSDNILSALEHPTVPDEIILEEIVWKQRGGFGKFALNLLQHEWEQRRLTLFKSGKLRYYELPSDGDMEGVKYDPKHAVDPDKSPWVFDSKQEPRGEMDLRPGAYDNITDHPHQDGVGNVLNGGNVLKKMGSLIHQNSDATSSSLMNNNVKVQARKRSEDPGPTPFEIDIARRDTTWRFCFSSQSVQIQWLDMLKNIAADPLTDEERQALGGVDGEGLDADHGFEPGDHIIRWEMLPIMYPIQIHGIVLEAGKNLVIIADFGLASYDSHGGASKDLNTWSNDAKDDSNDMILQAWENIKPKEKKRLNVIAVTDPKEIRKWTKIKYGDQVETTQKKKSFLSKLLLDLNLKLTMMSTKLRTKRLKSMKILWKKQMMMIQTYKNVIVQSQSGSKDRLGETNRQSKRRMSSPYFR</sequence>
<keyword evidence="4" id="KW-1185">Reference proteome</keyword>
<evidence type="ECO:0000259" key="2">
    <source>
        <dbReference type="PROSITE" id="PS50003"/>
    </source>
</evidence>
<dbReference type="SUPFAM" id="SSF50729">
    <property type="entry name" value="PH domain-like"/>
    <property type="match status" value="1"/>
</dbReference>
<dbReference type="SMART" id="SM00233">
    <property type="entry name" value="PH"/>
    <property type="match status" value="1"/>
</dbReference>
<feature type="domain" description="PH" evidence="2">
    <location>
        <begin position="136"/>
        <end position="317"/>
    </location>
</feature>
<feature type="region of interest" description="Disordered" evidence="1">
    <location>
        <begin position="80"/>
        <end position="119"/>
    </location>
</feature>
<protein>
    <recommendedName>
        <fullName evidence="2">PH domain-containing protein</fullName>
    </recommendedName>
</protein>
<accession>A0AAD8YL00</accession>
<feature type="region of interest" description="Disordered" evidence="1">
    <location>
        <begin position="505"/>
        <end position="529"/>
    </location>
</feature>
<dbReference type="EMBL" id="JATAAI010000002">
    <property type="protein sequence ID" value="KAK1747454.1"/>
    <property type="molecule type" value="Genomic_DNA"/>
</dbReference>
<feature type="region of interest" description="Disordered" evidence="1">
    <location>
        <begin position="1"/>
        <end position="44"/>
    </location>
</feature>
<feature type="compositionally biased region" description="Basic and acidic residues" evidence="1">
    <location>
        <begin position="106"/>
        <end position="119"/>
    </location>
</feature>
<organism evidence="3 4">
    <name type="scientific">Skeletonema marinoi</name>
    <dbReference type="NCBI Taxonomy" id="267567"/>
    <lineage>
        <taxon>Eukaryota</taxon>
        <taxon>Sar</taxon>
        <taxon>Stramenopiles</taxon>
        <taxon>Ochrophyta</taxon>
        <taxon>Bacillariophyta</taxon>
        <taxon>Coscinodiscophyceae</taxon>
        <taxon>Thalassiosirophycidae</taxon>
        <taxon>Thalassiosirales</taxon>
        <taxon>Skeletonemataceae</taxon>
        <taxon>Skeletonema</taxon>
        <taxon>Skeletonema marinoi-dohrnii complex</taxon>
    </lineage>
</organism>